<dbReference type="SUPFAM" id="SSF47413">
    <property type="entry name" value="lambda repressor-like DNA-binding domains"/>
    <property type="match status" value="1"/>
</dbReference>
<name>A0ABS7I2D5_9MICO</name>
<keyword evidence="3" id="KW-0804">Transcription</keyword>
<accession>A0ABS7I2D5</accession>
<keyword evidence="2 5" id="KW-0238">DNA-binding</keyword>
<dbReference type="SUPFAM" id="SSF53822">
    <property type="entry name" value="Periplasmic binding protein-like I"/>
    <property type="match status" value="1"/>
</dbReference>
<dbReference type="Pfam" id="PF13377">
    <property type="entry name" value="Peripla_BP_3"/>
    <property type="match status" value="1"/>
</dbReference>
<proteinExistence type="predicted"/>
<organism evidence="5 6">
    <name type="scientific">Microbacterium ureisolvens</name>
    <dbReference type="NCBI Taxonomy" id="2781186"/>
    <lineage>
        <taxon>Bacteria</taxon>
        <taxon>Bacillati</taxon>
        <taxon>Actinomycetota</taxon>
        <taxon>Actinomycetes</taxon>
        <taxon>Micrococcales</taxon>
        <taxon>Microbacteriaceae</taxon>
        <taxon>Microbacterium</taxon>
    </lineage>
</organism>
<dbReference type="Proteomes" id="UP000777440">
    <property type="component" value="Unassembled WGS sequence"/>
</dbReference>
<keyword evidence="1" id="KW-0805">Transcription regulation</keyword>
<keyword evidence="6" id="KW-1185">Reference proteome</keyword>
<comment type="caution">
    <text evidence="5">The sequence shown here is derived from an EMBL/GenBank/DDBJ whole genome shotgun (WGS) entry which is preliminary data.</text>
</comment>
<dbReference type="Pfam" id="PF00356">
    <property type="entry name" value="LacI"/>
    <property type="match status" value="1"/>
</dbReference>
<dbReference type="PRINTS" id="PR00036">
    <property type="entry name" value="HTHLACI"/>
</dbReference>
<dbReference type="CDD" id="cd01392">
    <property type="entry name" value="HTH_LacI"/>
    <property type="match status" value="1"/>
</dbReference>
<dbReference type="Gene3D" id="3.40.50.2300">
    <property type="match status" value="2"/>
</dbReference>
<dbReference type="PANTHER" id="PTHR30146">
    <property type="entry name" value="LACI-RELATED TRANSCRIPTIONAL REPRESSOR"/>
    <property type="match status" value="1"/>
</dbReference>
<dbReference type="InterPro" id="IPR010982">
    <property type="entry name" value="Lambda_DNA-bd_dom_sf"/>
</dbReference>
<dbReference type="InterPro" id="IPR028082">
    <property type="entry name" value="Peripla_BP_I"/>
</dbReference>
<gene>
    <name evidence="5" type="ORF">JNB61_17055</name>
</gene>
<dbReference type="PROSITE" id="PS50932">
    <property type="entry name" value="HTH_LACI_2"/>
    <property type="match status" value="1"/>
</dbReference>
<dbReference type="SMART" id="SM00354">
    <property type="entry name" value="HTH_LACI"/>
    <property type="match status" value="1"/>
</dbReference>
<dbReference type="EMBL" id="JAEUAX010000012">
    <property type="protein sequence ID" value="MBW9111483.1"/>
    <property type="molecule type" value="Genomic_DNA"/>
</dbReference>
<dbReference type="Gene3D" id="1.10.260.40">
    <property type="entry name" value="lambda repressor-like DNA-binding domains"/>
    <property type="match status" value="1"/>
</dbReference>
<protein>
    <submittedName>
        <fullName evidence="5">LacI family DNA-binding transcriptional regulator</fullName>
    </submittedName>
</protein>
<dbReference type="RefSeq" id="WP_220340416.1">
    <property type="nucleotide sequence ID" value="NZ_JAEUAX010000012.1"/>
</dbReference>
<evidence type="ECO:0000256" key="3">
    <source>
        <dbReference type="ARBA" id="ARBA00023163"/>
    </source>
</evidence>
<dbReference type="InterPro" id="IPR046335">
    <property type="entry name" value="LacI/GalR-like_sensor"/>
</dbReference>
<reference evidence="5 6" key="1">
    <citation type="journal article" date="2021" name="MBio">
        <title>Poor Competitiveness of Bradyrhizobium in Pigeon Pea Root Colonization in Indian Soils.</title>
        <authorList>
            <person name="Chalasani D."/>
            <person name="Basu A."/>
            <person name="Pullabhotla S.V.S.R.N."/>
            <person name="Jorrin B."/>
            <person name="Neal A.L."/>
            <person name="Poole P.S."/>
            <person name="Podile A.R."/>
            <person name="Tkacz A."/>
        </authorList>
    </citation>
    <scope>NUCLEOTIDE SEQUENCE [LARGE SCALE GENOMIC DNA]</scope>
    <source>
        <strain evidence="5 6">HU12</strain>
    </source>
</reference>
<evidence type="ECO:0000313" key="6">
    <source>
        <dbReference type="Proteomes" id="UP000777440"/>
    </source>
</evidence>
<sequence>MAKSPTVEDVARAAGVSRQTVSNVINSPDIVREVTRERVRAAIAQLGYAPSMAARRLRTQRSATIGIHLDPYAGGISGIVLDRFIHALTDRATPRGLRILVYAANDAEEELRRIRQLREGGEIDRIVLTGTYSGDPRADWLAEHGIPFVAFGRPWGELGTGPLMGNPDRPWVDVDGAAGTRAATAHALAHGPRVAFLGWPEGSGTGDDRERGWREAMGDDAEEVRRLRWTAVDTVSAARAVAAQRLAAGGVDAIVCASDTLAVGAHLAASHNGHPDMLVVGFDNTPIAEALELSSVEQRPELVAEAVLDLLVAETGSYDGAWRRLIEPELIVRTREQSS</sequence>
<dbReference type="PROSITE" id="PS00356">
    <property type="entry name" value="HTH_LACI_1"/>
    <property type="match status" value="1"/>
</dbReference>
<evidence type="ECO:0000256" key="1">
    <source>
        <dbReference type="ARBA" id="ARBA00023015"/>
    </source>
</evidence>
<dbReference type="PANTHER" id="PTHR30146:SF109">
    <property type="entry name" value="HTH-TYPE TRANSCRIPTIONAL REGULATOR GALS"/>
    <property type="match status" value="1"/>
</dbReference>
<feature type="domain" description="HTH lacI-type" evidence="4">
    <location>
        <begin position="5"/>
        <end position="59"/>
    </location>
</feature>
<dbReference type="GO" id="GO:0003677">
    <property type="term" value="F:DNA binding"/>
    <property type="evidence" value="ECO:0007669"/>
    <property type="project" value="UniProtKB-KW"/>
</dbReference>
<dbReference type="InterPro" id="IPR000843">
    <property type="entry name" value="HTH_LacI"/>
</dbReference>
<evidence type="ECO:0000259" key="4">
    <source>
        <dbReference type="PROSITE" id="PS50932"/>
    </source>
</evidence>
<evidence type="ECO:0000256" key="2">
    <source>
        <dbReference type="ARBA" id="ARBA00023125"/>
    </source>
</evidence>
<evidence type="ECO:0000313" key="5">
    <source>
        <dbReference type="EMBL" id="MBW9111483.1"/>
    </source>
</evidence>